<dbReference type="Gene3D" id="1.25.10.10">
    <property type="entry name" value="Leucine-rich Repeat Variant"/>
    <property type="match status" value="1"/>
</dbReference>
<keyword evidence="4" id="KW-0813">Transport</keyword>
<feature type="compositionally biased region" description="Acidic residues" evidence="8">
    <location>
        <begin position="844"/>
        <end position="870"/>
    </location>
</feature>
<accession>A7RH01</accession>
<dbReference type="KEGG" id="nve:5521532"/>
<dbReference type="Pfam" id="PF03810">
    <property type="entry name" value="IBN_N"/>
    <property type="match status" value="1"/>
</dbReference>
<protein>
    <recommendedName>
        <fullName evidence="9">Importin N-terminal domain-containing protein</fullName>
    </recommendedName>
</protein>
<dbReference type="InterPro" id="IPR013713">
    <property type="entry name" value="XPO2_central"/>
</dbReference>
<dbReference type="PANTHER" id="PTHR10997:SF18">
    <property type="entry name" value="D-IMPORTIN 7_RANBP7"/>
    <property type="match status" value="1"/>
</dbReference>
<evidence type="ECO:0000256" key="5">
    <source>
        <dbReference type="ARBA" id="ARBA00022490"/>
    </source>
</evidence>
<dbReference type="PANTHER" id="PTHR10997">
    <property type="entry name" value="IMPORTIN-7, 8, 11"/>
    <property type="match status" value="1"/>
</dbReference>
<evidence type="ECO:0000256" key="3">
    <source>
        <dbReference type="ARBA" id="ARBA00007991"/>
    </source>
</evidence>
<dbReference type="InterPro" id="IPR058669">
    <property type="entry name" value="TPR_IPO7/11-like"/>
</dbReference>
<evidence type="ECO:0000256" key="6">
    <source>
        <dbReference type="ARBA" id="ARBA00022927"/>
    </source>
</evidence>
<evidence type="ECO:0000256" key="7">
    <source>
        <dbReference type="ARBA" id="ARBA00023242"/>
    </source>
</evidence>
<dbReference type="HOGENOM" id="CLU_004196_1_1_1"/>
<evidence type="ECO:0000256" key="4">
    <source>
        <dbReference type="ARBA" id="ARBA00022448"/>
    </source>
</evidence>
<reference evidence="10 11" key="1">
    <citation type="journal article" date="2007" name="Science">
        <title>Sea anemone genome reveals ancestral eumetazoan gene repertoire and genomic organization.</title>
        <authorList>
            <person name="Putnam N.H."/>
            <person name="Srivastava M."/>
            <person name="Hellsten U."/>
            <person name="Dirks B."/>
            <person name="Chapman J."/>
            <person name="Salamov A."/>
            <person name="Terry A."/>
            <person name="Shapiro H."/>
            <person name="Lindquist E."/>
            <person name="Kapitonov V.V."/>
            <person name="Jurka J."/>
            <person name="Genikhovich G."/>
            <person name="Grigoriev I.V."/>
            <person name="Lucas S.M."/>
            <person name="Steele R.E."/>
            <person name="Finnerty J.R."/>
            <person name="Technau U."/>
            <person name="Martindale M.Q."/>
            <person name="Rokhsar D.S."/>
        </authorList>
    </citation>
    <scope>NUCLEOTIDE SEQUENCE [LARGE SCALE GENOMIC DNA]</scope>
    <source>
        <strain evidence="11">CH2 X CH6</strain>
    </source>
</reference>
<feature type="region of interest" description="Disordered" evidence="8">
    <location>
        <begin position="842"/>
        <end position="870"/>
    </location>
</feature>
<dbReference type="eggNOG" id="KOG1991">
    <property type="taxonomic scope" value="Eukaryota"/>
</dbReference>
<evidence type="ECO:0000256" key="1">
    <source>
        <dbReference type="ARBA" id="ARBA00004123"/>
    </source>
</evidence>
<evidence type="ECO:0000313" key="10">
    <source>
        <dbReference type="EMBL" id="EDO49266.1"/>
    </source>
</evidence>
<dbReference type="GO" id="GO:0005635">
    <property type="term" value="C:nuclear envelope"/>
    <property type="evidence" value="ECO:0000318"/>
    <property type="project" value="GO_Central"/>
</dbReference>
<dbReference type="Pfam" id="PF08506">
    <property type="entry name" value="Cse1"/>
    <property type="match status" value="1"/>
</dbReference>
<evidence type="ECO:0000256" key="2">
    <source>
        <dbReference type="ARBA" id="ARBA00004496"/>
    </source>
</evidence>
<keyword evidence="6" id="KW-0653">Protein transport</keyword>
<dbReference type="STRING" id="45351.A7RH01"/>
<dbReference type="InterPro" id="IPR011989">
    <property type="entry name" value="ARM-like"/>
</dbReference>
<keyword evidence="5" id="KW-0963">Cytoplasm</keyword>
<dbReference type="PhylomeDB" id="A7RH01"/>
<name>A7RH01_NEMVE</name>
<dbReference type="InterPro" id="IPR001494">
    <property type="entry name" value="Importin-beta_N"/>
</dbReference>
<evidence type="ECO:0000259" key="9">
    <source>
        <dbReference type="PROSITE" id="PS50166"/>
    </source>
</evidence>
<keyword evidence="11" id="KW-1185">Reference proteome</keyword>
<dbReference type="PROSITE" id="PS50166">
    <property type="entry name" value="IMPORTIN_B_NT"/>
    <property type="match status" value="1"/>
</dbReference>
<gene>
    <name evidence="10" type="ORF">NEMVEDRAFT_v1g177781</name>
</gene>
<keyword evidence="7" id="KW-0539">Nucleus</keyword>
<sequence>MSNEIQLPIRQAACIYLKNMVVQYWKERNPSDFPDGDVPFVIAEQDKVVIREHIIEAVISAPDLIRIQLTVCIGQVLRHDFPEKWPAVINKVNMYLTSSNQSTWLGSLLVLYQVVKKYEFKKIEDRVPVINIMGAMLPLLYNLFVAIKDDESAPSVEIQKQILKIYFALIQCNLPLEIINEENFRQWMTIFQSVVDRPVPAAALEPDEDERPRLPWWKAKKWALHVLQRVFERYATPGSVTKEYNHFADHYCKTYSASTTQILLKVLDQYRRKVYVAPRVLQQTINYLKNGISNSLHWKIMRPHVHGIIQEVVFPLMCYTDEDQELWEDDPYEFIRVKYDIFEDFISPVVAASTFLHTAVSKRKQVLDPTMVFCVQILKTPANQQDNRKKDGALHIIGTLADVLLKKKNYKDQMETMLVQHVYPEFTSTQGFMRARACWMLHVFGEIDFKHEANLARAVEAARLCLTEDKEAPVKVEAAIALQFLIEHQERAKQFIEPYVRQVIIELLRVIQQTENDDLTSVMQKLISTYGDQEQVAGIAVDIAKELANTFLQLVDGEGDDERADERSVTAMGILNTVETMMHVLESSKEIIHQLEHICATLVATVLQKSAIEFYEDVFSIVCTCTCFEISPQMWSLYTPLYEAFERDAFDFFTEMMPCLHNYITVDTPAFISIPKHLEIIYKICKKMLTEDPGEDDQVNAAKLLEVTILQCRGHMDQWLPFFVEAALERLTREVKGSELRTMCLQVAIAALYYNSPLLLSILDKLQFPNSQEAVTAQFFSQWVHDADCFLGLHDRKMFILGFCALFDTPKEVLPQVISQVSPRILPSILLVFTGLKRAYDARGDDEDDEEVEDGEDNEEELASDEDEFNEDDVEYIENLAKKAADHFDDEDDDDDDEETPLEEYTTSIDGENMDEYIAFKTTLLALQSRNPEWYASMMNGLNNEQKQELHEVFTTADQKAAAAESKRIEAAGGYNFANVSVPTSFNFGAQHQS</sequence>
<dbReference type="OMA" id="WVAKTSW"/>
<dbReference type="Proteomes" id="UP000001593">
    <property type="component" value="Unassembled WGS sequence"/>
</dbReference>
<proteinExistence type="inferred from homology"/>
<evidence type="ECO:0000256" key="8">
    <source>
        <dbReference type="SAM" id="MobiDB-lite"/>
    </source>
</evidence>
<dbReference type="InterPro" id="IPR016024">
    <property type="entry name" value="ARM-type_fold"/>
</dbReference>
<comment type="similarity">
    <text evidence="3">Belongs to the importin beta family.</text>
</comment>
<evidence type="ECO:0000313" key="11">
    <source>
        <dbReference type="Proteomes" id="UP000001593"/>
    </source>
</evidence>
<dbReference type="FunFam" id="1.25.10.10:FF:000053">
    <property type="entry name" value="Importin 7"/>
    <property type="match status" value="1"/>
</dbReference>
<dbReference type="EMBL" id="DS469510">
    <property type="protein sequence ID" value="EDO49266.1"/>
    <property type="molecule type" value="Genomic_DNA"/>
</dbReference>
<feature type="domain" description="Importin N-terminal" evidence="9">
    <location>
        <begin position="1"/>
        <end position="60"/>
    </location>
</feature>
<dbReference type="GO" id="GO:0006606">
    <property type="term" value="P:protein import into nucleus"/>
    <property type="evidence" value="ECO:0000318"/>
    <property type="project" value="GO_Central"/>
</dbReference>
<dbReference type="AlphaFoldDB" id="A7RH01"/>
<dbReference type="GO" id="GO:0031267">
    <property type="term" value="F:small GTPase binding"/>
    <property type="evidence" value="ECO:0007669"/>
    <property type="project" value="InterPro"/>
</dbReference>
<dbReference type="Pfam" id="PF25758">
    <property type="entry name" value="TPR_IPO11"/>
    <property type="match status" value="1"/>
</dbReference>
<dbReference type="GO" id="GO:0005829">
    <property type="term" value="C:cytosol"/>
    <property type="evidence" value="ECO:0000318"/>
    <property type="project" value="GO_Central"/>
</dbReference>
<comment type="subcellular location">
    <subcellularLocation>
        <location evidence="2">Cytoplasm</location>
    </subcellularLocation>
    <subcellularLocation>
        <location evidence="1">Nucleus</location>
    </subcellularLocation>
</comment>
<dbReference type="InParanoid" id="A7RH01"/>
<dbReference type="SUPFAM" id="SSF48371">
    <property type="entry name" value="ARM repeat"/>
    <property type="match status" value="1"/>
</dbReference>
<organism evidence="10 11">
    <name type="scientific">Nematostella vectensis</name>
    <name type="common">Starlet sea anemone</name>
    <dbReference type="NCBI Taxonomy" id="45351"/>
    <lineage>
        <taxon>Eukaryota</taxon>
        <taxon>Metazoa</taxon>
        <taxon>Cnidaria</taxon>
        <taxon>Anthozoa</taxon>
        <taxon>Hexacorallia</taxon>
        <taxon>Actiniaria</taxon>
        <taxon>Edwardsiidae</taxon>
        <taxon>Nematostella</taxon>
    </lineage>
</organism>